<evidence type="ECO:0000256" key="1">
    <source>
        <dbReference type="SAM" id="SignalP"/>
    </source>
</evidence>
<evidence type="ECO:0008006" key="4">
    <source>
        <dbReference type="Google" id="ProtNLM"/>
    </source>
</evidence>
<dbReference type="AlphaFoldDB" id="A0A0S7YI96"/>
<feature type="signal peptide" evidence="1">
    <location>
        <begin position="1"/>
        <end position="21"/>
    </location>
</feature>
<keyword evidence="1" id="KW-0732">Signal</keyword>
<sequence>MKKSLLLLILCMLFSFSMARADFMKGYLDEMGDSDYFLLYTDKDKIEVEFDYPSGSSFWVLILGETGEKLGYFDLTEGEIIKLTGGGYFTVVIISHQGDGKWTAYW</sequence>
<gene>
    <name evidence="2" type="ORF">AMJ52_00765</name>
</gene>
<accession>A0A0S7YI96</accession>
<name>A0A0S7YI96_UNCT6</name>
<reference evidence="2 3" key="1">
    <citation type="journal article" date="2015" name="Microbiome">
        <title>Genomic resolution of linkages in carbon, nitrogen, and sulfur cycling among widespread estuary sediment bacteria.</title>
        <authorList>
            <person name="Baker B.J."/>
            <person name="Lazar C.S."/>
            <person name="Teske A.P."/>
            <person name="Dick G.J."/>
        </authorList>
    </citation>
    <scope>NUCLEOTIDE SEQUENCE [LARGE SCALE GENOMIC DNA]</scope>
    <source>
        <strain evidence="2">DG_78</strain>
    </source>
</reference>
<comment type="caution">
    <text evidence="2">The sequence shown here is derived from an EMBL/GenBank/DDBJ whole genome shotgun (WGS) entry which is preliminary data.</text>
</comment>
<organism evidence="2 3">
    <name type="scientific">candidate division TA06 bacterium DG_78</name>
    <dbReference type="NCBI Taxonomy" id="1703772"/>
    <lineage>
        <taxon>Bacteria</taxon>
        <taxon>Bacteria division TA06</taxon>
    </lineage>
</organism>
<evidence type="ECO:0000313" key="3">
    <source>
        <dbReference type="Proteomes" id="UP000051012"/>
    </source>
</evidence>
<dbReference type="EMBL" id="LJNI01000006">
    <property type="protein sequence ID" value="KPJ74358.1"/>
    <property type="molecule type" value="Genomic_DNA"/>
</dbReference>
<feature type="chain" id="PRO_5006640641" description="Cyclic nucleotide-binding domain-containing protein" evidence="1">
    <location>
        <begin position="22"/>
        <end position="106"/>
    </location>
</feature>
<evidence type="ECO:0000313" key="2">
    <source>
        <dbReference type="EMBL" id="KPJ74358.1"/>
    </source>
</evidence>
<proteinExistence type="predicted"/>
<protein>
    <recommendedName>
        <fullName evidence="4">Cyclic nucleotide-binding domain-containing protein</fullName>
    </recommendedName>
</protein>
<dbReference type="Proteomes" id="UP000051012">
    <property type="component" value="Unassembled WGS sequence"/>
</dbReference>